<accession>A0A7Y0HPJ3</accession>
<dbReference type="GO" id="GO:0043937">
    <property type="term" value="P:regulation of sporulation"/>
    <property type="evidence" value="ECO:0007669"/>
    <property type="project" value="InterPro"/>
</dbReference>
<dbReference type="EMBL" id="JABBNI010000014">
    <property type="protein sequence ID" value="NMM62763.1"/>
    <property type="molecule type" value="Genomic_DNA"/>
</dbReference>
<evidence type="ECO:0000313" key="1">
    <source>
        <dbReference type="EMBL" id="NMM62763.1"/>
    </source>
</evidence>
<evidence type="ECO:0000313" key="2">
    <source>
        <dbReference type="Proteomes" id="UP000537131"/>
    </source>
</evidence>
<dbReference type="InterPro" id="IPR018540">
    <property type="entry name" value="Spo0E-like"/>
</dbReference>
<gene>
    <name evidence="1" type="ORF">HBE96_08645</name>
</gene>
<keyword evidence="2" id="KW-1185">Reference proteome</keyword>
<comment type="caution">
    <text evidence="1">The sequence shown here is derived from an EMBL/GenBank/DDBJ whole genome shotgun (WGS) entry which is preliminary data.</text>
</comment>
<dbReference type="Gene3D" id="4.10.280.10">
    <property type="entry name" value="Helix-loop-helix DNA-binding domain"/>
    <property type="match status" value="1"/>
</dbReference>
<name>A0A7Y0HPJ3_9CLOT</name>
<dbReference type="SUPFAM" id="SSF140500">
    <property type="entry name" value="BAS1536-like"/>
    <property type="match status" value="1"/>
</dbReference>
<proteinExistence type="predicted"/>
<dbReference type="GO" id="GO:0046983">
    <property type="term" value="F:protein dimerization activity"/>
    <property type="evidence" value="ECO:0007669"/>
    <property type="project" value="InterPro"/>
</dbReference>
<dbReference type="Proteomes" id="UP000537131">
    <property type="component" value="Unassembled WGS sequence"/>
</dbReference>
<dbReference type="Pfam" id="PF09388">
    <property type="entry name" value="SpoOE-like"/>
    <property type="match status" value="1"/>
</dbReference>
<dbReference type="InterPro" id="IPR037208">
    <property type="entry name" value="Spo0E-like_sf"/>
</dbReference>
<dbReference type="AlphaFoldDB" id="A0A7Y0HPJ3"/>
<sequence>MMNINLKILDLQINYLKETLYVLLKCKELTNQDVVKCSEKLDKLILEYERLRNIDQFSI</sequence>
<dbReference type="InterPro" id="IPR036638">
    <property type="entry name" value="HLH_DNA-bd_sf"/>
</dbReference>
<reference evidence="1 2" key="1">
    <citation type="submission" date="2020-06" db="EMBL/GenBank/DDBJ databases">
        <title>Complete Genome Sequence of Clostridium muelleri sp. nov. P21T, an Acid-Alcohol Producing Acetogen Isolated from Old Hay.</title>
        <authorList>
            <person name="Duncan K.E."/>
            <person name="Tanner R.S."/>
        </authorList>
    </citation>
    <scope>NUCLEOTIDE SEQUENCE [LARGE SCALE GENOMIC DNA]</scope>
    <source>
        <strain evidence="1 2">P21</strain>
    </source>
</reference>
<organism evidence="1 2">
    <name type="scientific">Clostridium muellerianum</name>
    <dbReference type="NCBI Taxonomy" id="2716538"/>
    <lineage>
        <taxon>Bacteria</taxon>
        <taxon>Bacillati</taxon>
        <taxon>Bacillota</taxon>
        <taxon>Clostridia</taxon>
        <taxon>Eubacteriales</taxon>
        <taxon>Clostridiaceae</taxon>
        <taxon>Clostridium</taxon>
    </lineage>
</organism>
<protein>
    <submittedName>
        <fullName evidence="1">Spo0E family sporulation regulatory protein-aspartic acid phosphatase</fullName>
    </submittedName>
</protein>